<evidence type="ECO:0000256" key="5">
    <source>
        <dbReference type="ARBA" id="ARBA00022989"/>
    </source>
</evidence>
<keyword evidence="4 7" id="KW-0812">Transmembrane</keyword>
<feature type="transmembrane region" description="Helical" evidence="7">
    <location>
        <begin position="260"/>
        <end position="292"/>
    </location>
</feature>
<dbReference type="HOGENOM" id="CLU_033536_0_1_9"/>
<dbReference type="OrthoDB" id="9807778at2"/>
<accession>H5XSG0</accession>
<dbReference type="SUPFAM" id="SSF53448">
    <property type="entry name" value="Nucleotide-diphospho-sugar transferases"/>
    <property type="match status" value="1"/>
</dbReference>
<dbReference type="STRING" id="768710.DesyoDRAFT_0888"/>
<dbReference type="RefSeq" id="WP_007779878.1">
    <property type="nucleotide sequence ID" value="NZ_CM001441.1"/>
</dbReference>
<dbReference type="InterPro" id="IPR001173">
    <property type="entry name" value="Glyco_trans_2-like"/>
</dbReference>
<dbReference type="PANTHER" id="PTHR48090:SF1">
    <property type="entry name" value="PROPHAGE BACTOPRENOL GLUCOSYL TRANSFERASE HOMOLOG"/>
    <property type="match status" value="1"/>
</dbReference>
<evidence type="ECO:0000256" key="4">
    <source>
        <dbReference type="ARBA" id="ARBA00022692"/>
    </source>
</evidence>
<evidence type="ECO:0000313" key="9">
    <source>
        <dbReference type="EMBL" id="EHQ88060.1"/>
    </source>
</evidence>
<name>H5XSG0_9FIRM</name>
<evidence type="ECO:0000256" key="2">
    <source>
        <dbReference type="ARBA" id="ARBA00022676"/>
    </source>
</evidence>
<dbReference type="AlphaFoldDB" id="H5XSG0"/>
<reference evidence="9 10" key="1">
    <citation type="submission" date="2011-11" db="EMBL/GenBank/DDBJ databases">
        <title>The Noncontiguous Finished genome of Desulfosporosinus youngiae DSM 17734.</title>
        <authorList>
            <consortium name="US DOE Joint Genome Institute (JGI-PGF)"/>
            <person name="Lucas S."/>
            <person name="Han J."/>
            <person name="Lapidus A."/>
            <person name="Cheng J.-F."/>
            <person name="Goodwin L."/>
            <person name="Pitluck S."/>
            <person name="Peters L."/>
            <person name="Ovchinnikova G."/>
            <person name="Lu M."/>
            <person name="Land M.L."/>
            <person name="Hauser L."/>
            <person name="Pester M."/>
            <person name="Spring S."/>
            <person name="Ollivier B."/>
            <person name="Rattei T."/>
            <person name="Klenk H.-P."/>
            <person name="Wagner M."/>
            <person name="Loy A."/>
            <person name="Woyke T.J."/>
        </authorList>
    </citation>
    <scope>NUCLEOTIDE SEQUENCE [LARGE SCALE GENOMIC DNA]</scope>
    <source>
        <strain evidence="9 10">DSM 17734</strain>
    </source>
</reference>
<dbReference type="EMBL" id="CM001441">
    <property type="protein sequence ID" value="EHQ88060.1"/>
    <property type="molecule type" value="Genomic_DNA"/>
</dbReference>
<evidence type="ECO:0000256" key="6">
    <source>
        <dbReference type="ARBA" id="ARBA00023136"/>
    </source>
</evidence>
<keyword evidence="3 9" id="KW-0808">Transferase</keyword>
<dbReference type="GO" id="GO:0016757">
    <property type="term" value="F:glycosyltransferase activity"/>
    <property type="evidence" value="ECO:0007669"/>
    <property type="project" value="UniProtKB-KW"/>
</dbReference>
<keyword evidence="5 7" id="KW-1133">Transmembrane helix</keyword>
<protein>
    <submittedName>
        <fullName evidence="9">Glycosyl transferase</fullName>
    </submittedName>
</protein>
<dbReference type="Gene3D" id="3.90.550.10">
    <property type="entry name" value="Spore Coat Polysaccharide Biosynthesis Protein SpsA, Chain A"/>
    <property type="match status" value="1"/>
</dbReference>
<proteinExistence type="predicted"/>
<evidence type="ECO:0000256" key="1">
    <source>
        <dbReference type="ARBA" id="ARBA00004141"/>
    </source>
</evidence>
<evidence type="ECO:0000313" key="10">
    <source>
        <dbReference type="Proteomes" id="UP000005104"/>
    </source>
</evidence>
<evidence type="ECO:0000256" key="3">
    <source>
        <dbReference type="ARBA" id="ARBA00022679"/>
    </source>
</evidence>
<dbReference type="Pfam" id="PF00535">
    <property type="entry name" value="Glycos_transf_2"/>
    <property type="match status" value="1"/>
</dbReference>
<dbReference type="InterPro" id="IPR050256">
    <property type="entry name" value="Glycosyltransferase_2"/>
</dbReference>
<feature type="domain" description="Glycosyltransferase 2-like" evidence="8">
    <location>
        <begin position="9"/>
        <end position="154"/>
    </location>
</feature>
<sequence>MNPSGVEVSVVIPVWNEAKHLSQSLKTIVTFIQKANCCFELIVVDDGSTDDTWKIITLARDEIPELEGIRLSRNFGKERALCAGLEHARGLAVIVMDGDLQHPPDLIPQMIDQWRTKGVKIIECVKKSRSKESIGYRLGTKIFYGLIKKLARQDLHGASDFKLLDRVVVEAWAKMPERITFFRGMTAWLGFPRVELEFDVAPRIDGKTSWSHITLVNLALHAVVAFTSWPLRLVTILGMLSFVGAVLLGIQTLYMKFVGIAVTGFTTVILLLLCMNSMIMLSIGILGEYIAAIYDEVKGRPRYVVSQRTWAQSIDEGLAHCEETNKVNTTPNIYASLGQNNYTF</sequence>
<evidence type="ECO:0000256" key="7">
    <source>
        <dbReference type="SAM" id="Phobius"/>
    </source>
</evidence>
<dbReference type="eggNOG" id="COG1215">
    <property type="taxonomic scope" value="Bacteria"/>
</dbReference>
<dbReference type="InterPro" id="IPR029044">
    <property type="entry name" value="Nucleotide-diphossugar_trans"/>
</dbReference>
<comment type="subcellular location">
    <subcellularLocation>
        <location evidence="1">Membrane</location>
        <topology evidence="1">Multi-pass membrane protein</topology>
    </subcellularLocation>
</comment>
<organism evidence="9 10">
    <name type="scientific">Desulfosporosinus youngiae DSM 17734</name>
    <dbReference type="NCBI Taxonomy" id="768710"/>
    <lineage>
        <taxon>Bacteria</taxon>
        <taxon>Bacillati</taxon>
        <taxon>Bacillota</taxon>
        <taxon>Clostridia</taxon>
        <taxon>Eubacteriales</taxon>
        <taxon>Desulfitobacteriaceae</taxon>
        <taxon>Desulfosporosinus</taxon>
    </lineage>
</organism>
<gene>
    <name evidence="9" type="ORF">DesyoDRAFT_0888</name>
</gene>
<feature type="transmembrane region" description="Helical" evidence="7">
    <location>
        <begin position="233"/>
        <end position="254"/>
    </location>
</feature>
<dbReference type="PANTHER" id="PTHR48090">
    <property type="entry name" value="UNDECAPRENYL-PHOSPHATE 4-DEOXY-4-FORMAMIDO-L-ARABINOSE TRANSFERASE-RELATED"/>
    <property type="match status" value="1"/>
</dbReference>
<keyword evidence="6 7" id="KW-0472">Membrane</keyword>
<evidence type="ECO:0000259" key="8">
    <source>
        <dbReference type="Pfam" id="PF00535"/>
    </source>
</evidence>
<keyword evidence="2" id="KW-0328">Glycosyltransferase</keyword>
<dbReference type="GO" id="GO:0005886">
    <property type="term" value="C:plasma membrane"/>
    <property type="evidence" value="ECO:0007669"/>
    <property type="project" value="TreeGrafter"/>
</dbReference>
<dbReference type="CDD" id="cd04187">
    <property type="entry name" value="DPM1_like_bac"/>
    <property type="match status" value="1"/>
</dbReference>
<dbReference type="Proteomes" id="UP000005104">
    <property type="component" value="Chromosome"/>
</dbReference>
<keyword evidence="10" id="KW-1185">Reference proteome</keyword>